<dbReference type="AlphaFoldDB" id="A0A6G1CB71"/>
<feature type="compositionally biased region" description="Basic and acidic residues" evidence="1">
    <location>
        <begin position="133"/>
        <end position="145"/>
    </location>
</feature>
<keyword evidence="3" id="KW-1185">Reference proteome</keyword>
<protein>
    <submittedName>
        <fullName evidence="2">Uncharacterized protein</fullName>
    </submittedName>
</protein>
<name>A0A6G1CB71_9ORYZ</name>
<feature type="compositionally biased region" description="Low complexity" evidence="1">
    <location>
        <begin position="7"/>
        <end position="23"/>
    </location>
</feature>
<feature type="compositionally biased region" description="Polar residues" evidence="1">
    <location>
        <begin position="104"/>
        <end position="115"/>
    </location>
</feature>
<accession>A0A6G1CB71</accession>
<feature type="non-terminal residue" evidence="2">
    <location>
        <position position="176"/>
    </location>
</feature>
<feature type="compositionally biased region" description="Polar residues" evidence="1">
    <location>
        <begin position="122"/>
        <end position="132"/>
    </location>
</feature>
<comment type="caution">
    <text evidence="2">The sequence shown here is derived from an EMBL/GenBank/DDBJ whole genome shotgun (WGS) entry which is preliminary data.</text>
</comment>
<feature type="region of interest" description="Disordered" evidence="1">
    <location>
        <begin position="86"/>
        <end position="176"/>
    </location>
</feature>
<reference evidence="2 3" key="1">
    <citation type="submission" date="2019-11" db="EMBL/GenBank/DDBJ databases">
        <title>Whole genome sequence of Oryza granulata.</title>
        <authorList>
            <person name="Li W."/>
        </authorList>
    </citation>
    <scope>NUCLEOTIDE SEQUENCE [LARGE SCALE GENOMIC DNA]</scope>
    <source>
        <strain evidence="3">cv. Menghai</strain>
        <tissue evidence="2">Leaf</tissue>
    </source>
</reference>
<organism evidence="2 3">
    <name type="scientific">Oryza meyeriana var. granulata</name>
    <dbReference type="NCBI Taxonomy" id="110450"/>
    <lineage>
        <taxon>Eukaryota</taxon>
        <taxon>Viridiplantae</taxon>
        <taxon>Streptophyta</taxon>
        <taxon>Embryophyta</taxon>
        <taxon>Tracheophyta</taxon>
        <taxon>Spermatophyta</taxon>
        <taxon>Magnoliopsida</taxon>
        <taxon>Liliopsida</taxon>
        <taxon>Poales</taxon>
        <taxon>Poaceae</taxon>
        <taxon>BOP clade</taxon>
        <taxon>Oryzoideae</taxon>
        <taxon>Oryzeae</taxon>
        <taxon>Oryzinae</taxon>
        <taxon>Oryza</taxon>
        <taxon>Oryza meyeriana</taxon>
    </lineage>
</organism>
<sequence>MDGDAGGDPATGAGDVPFAGRYLPSRRRPGRRGAQFLPREESVDERLGRRHPELFDQLDLIRPGDVEVQQLEPELSFGKVFFIQTAPSDPEADEDKAEKDASEVSSSELGATTTDMPKFKTLSLNDSPSAPDSTDRVKEHADDVGSSKLGSTNKDLSKIEALSLDDSPHASGSTDG</sequence>
<feature type="region of interest" description="Disordered" evidence="1">
    <location>
        <begin position="1"/>
        <end position="53"/>
    </location>
</feature>
<evidence type="ECO:0000313" key="2">
    <source>
        <dbReference type="EMBL" id="KAF0897380.1"/>
    </source>
</evidence>
<dbReference type="Proteomes" id="UP000479710">
    <property type="component" value="Unassembled WGS sequence"/>
</dbReference>
<evidence type="ECO:0000313" key="3">
    <source>
        <dbReference type="Proteomes" id="UP000479710"/>
    </source>
</evidence>
<feature type="compositionally biased region" description="Basic and acidic residues" evidence="1">
    <location>
        <begin position="38"/>
        <end position="53"/>
    </location>
</feature>
<evidence type="ECO:0000256" key="1">
    <source>
        <dbReference type="SAM" id="MobiDB-lite"/>
    </source>
</evidence>
<proteinExistence type="predicted"/>
<gene>
    <name evidence="2" type="ORF">E2562_036769</name>
</gene>
<dbReference type="EMBL" id="SPHZ02000010">
    <property type="protein sequence ID" value="KAF0897380.1"/>
    <property type="molecule type" value="Genomic_DNA"/>
</dbReference>